<evidence type="ECO:0000313" key="1">
    <source>
        <dbReference type="EMBL" id="KKK71916.1"/>
    </source>
</evidence>
<reference evidence="1" key="1">
    <citation type="journal article" date="2015" name="Nature">
        <title>Complex archaea that bridge the gap between prokaryotes and eukaryotes.</title>
        <authorList>
            <person name="Spang A."/>
            <person name="Saw J.H."/>
            <person name="Jorgensen S.L."/>
            <person name="Zaremba-Niedzwiedzka K."/>
            <person name="Martijn J."/>
            <person name="Lind A.E."/>
            <person name="van Eijk R."/>
            <person name="Schleper C."/>
            <person name="Guy L."/>
            <person name="Ettema T.J."/>
        </authorList>
    </citation>
    <scope>NUCLEOTIDE SEQUENCE</scope>
</reference>
<dbReference type="EMBL" id="LAZR01057517">
    <property type="protein sequence ID" value="KKK71916.1"/>
    <property type="molecule type" value="Genomic_DNA"/>
</dbReference>
<feature type="non-terminal residue" evidence="1">
    <location>
        <position position="1"/>
    </location>
</feature>
<organism evidence="1">
    <name type="scientific">marine sediment metagenome</name>
    <dbReference type="NCBI Taxonomy" id="412755"/>
    <lineage>
        <taxon>unclassified sequences</taxon>
        <taxon>metagenomes</taxon>
        <taxon>ecological metagenomes</taxon>
    </lineage>
</organism>
<gene>
    <name evidence="1" type="ORF">LCGC14_2909120</name>
</gene>
<dbReference type="AlphaFoldDB" id="A0A0F9AID3"/>
<sequence>VKHLDLGRLALAGSLFFGPLAISYAAQHPEQVSHLILNNSFARASDLMGTPQAQGLLALMDKDWELFTETYARVGLGWSAGEPAQRFAALMRESITPEYLQAFVTEYAKVDVTDLLPRVRCPTLVLYRRQMQGYSSDVAKGLASRIPDARLVPLEGGSPLASPDDLETLATTIDEFLDEVGGGHAEVADLVVKENLSPYRVGLVADRIPATRGGKPVQDGGSGEELARFQVAESVLPHCSRVGVFELRAEHAARGG</sequence>
<comment type="caution">
    <text evidence="1">The sequence shown here is derived from an EMBL/GenBank/DDBJ whole genome shotgun (WGS) entry which is preliminary data.</text>
</comment>
<accession>A0A0F9AID3</accession>
<dbReference type="Gene3D" id="3.40.50.1820">
    <property type="entry name" value="alpha/beta hydrolase"/>
    <property type="match status" value="1"/>
</dbReference>
<dbReference type="InterPro" id="IPR029058">
    <property type="entry name" value="AB_hydrolase_fold"/>
</dbReference>
<protein>
    <recommendedName>
        <fullName evidence="2">AB hydrolase-1 domain-containing protein</fullName>
    </recommendedName>
</protein>
<evidence type="ECO:0008006" key="2">
    <source>
        <dbReference type="Google" id="ProtNLM"/>
    </source>
</evidence>
<name>A0A0F9AID3_9ZZZZ</name>
<proteinExistence type="predicted"/>
<dbReference type="SUPFAM" id="SSF53474">
    <property type="entry name" value="alpha/beta-Hydrolases"/>
    <property type="match status" value="1"/>
</dbReference>